<dbReference type="InterPro" id="IPR003646">
    <property type="entry name" value="SH3-like_bac-type"/>
</dbReference>
<evidence type="ECO:0000259" key="2">
    <source>
        <dbReference type="Pfam" id="PF08239"/>
    </source>
</evidence>
<evidence type="ECO:0000313" key="4">
    <source>
        <dbReference type="Proteomes" id="UP001479520"/>
    </source>
</evidence>
<accession>A0ABZ2XL34</accession>
<dbReference type="Pfam" id="PF08239">
    <property type="entry name" value="SH3_3"/>
    <property type="match status" value="1"/>
</dbReference>
<dbReference type="Gene3D" id="2.30.30.40">
    <property type="entry name" value="SH3 Domains"/>
    <property type="match status" value="1"/>
</dbReference>
<name>A0ABZ2XL34_9RHOO</name>
<evidence type="ECO:0000313" key="3">
    <source>
        <dbReference type="EMBL" id="WZJ23082.1"/>
    </source>
</evidence>
<gene>
    <name evidence="3" type="ORF">AADV58_08010</name>
</gene>
<evidence type="ECO:0000256" key="1">
    <source>
        <dbReference type="SAM" id="SignalP"/>
    </source>
</evidence>
<organism evidence="3 4">
    <name type="scientific">Azonexus hydrophilus</name>
    <dbReference type="NCBI Taxonomy" id="418702"/>
    <lineage>
        <taxon>Bacteria</taxon>
        <taxon>Pseudomonadati</taxon>
        <taxon>Pseudomonadota</taxon>
        <taxon>Betaproteobacteria</taxon>
        <taxon>Rhodocyclales</taxon>
        <taxon>Azonexaceae</taxon>
        <taxon>Azonexus</taxon>
    </lineage>
</organism>
<dbReference type="RefSeq" id="WP_028995886.1">
    <property type="nucleotide sequence ID" value="NZ_CP151406.1"/>
</dbReference>
<feature type="signal peptide" evidence="1">
    <location>
        <begin position="1"/>
        <end position="24"/>
    </location>
</feature>
<dbReference type="Proteomes" id="UP001479520">
    <property type="component" value="Chromosome"/>
</dbReference>
<protein>
    <submittedName>
        <fullName evidence="3">SH3 domain-containing protein</fullName>
    </submittedName>
</protein>
<keyword evidence="4" id="KW-1185">Reference proteome</keyword>
<feature type="domain" description="SH3b" evidence="2">
    <location>
        <begin position="42"/>
        <end position="77"/>
    </location>
</feature>
<dbReference type="EMBL" id="CP151406">
    <property type="protein sequence ID" value="WZJ23082.1"/>
    <property type="molecule type" value="Genomic_DNA"/>
</dbReference>
<reference evidence="3 4" key="1">
    <citation type="submission" date="2024-04" db="EMBL/GenBank/DDBJ databases">
        <title>Dissimilatory iodate-reducing microorganisms contribute to the enrichment of iodine in groundwater.</title>
        <authorList>
            <person name="Jiang Z."/>
        </authorList>
    </citation>
    <scope>NUCLEOTIDE SEQUENCE [LARGE SCALE GENOMIC DNA]</scope>
    <source>
        <strain evidence="3 4">NCP973</strain>
    </source>
</reference>
<feature type="chain" id="PRO_5045428196" evidence="1">
    <location>
        <begin position="25"/>
        <end position="164"/>
    </location>
</feature>
<proteinExistence type="predicted"/>
<sequence length="164" mass="17075">MIRPAFRQLILALGSMLLAGSALATPGTLIRAAELKADAFVDAANLGNLTADTPLTVLEGKGGWSKIRTADGKTGWVRLLNVRIAAASGDGNALATLGNVVRTGTTQGAATTGVKGLSKEDLAKAQPNLREVAKLDGFRARPADINRFATSRKLTAREIAELNP</sequence>
<keyword evidence="1" id="KW-0732">Signal</keyword>